<keyword evidence="3" id="KW-1185">Reference proteome</keyword>
<comment type="caution">
    <text evidence="2">The sequence shown here is derived from an EMBL/GenBank/DDBJ whole genome shotgun (WGS) entry which is preliminary data.</text>
</comment>
<evidence type="ECO:0000313" key="3">
    <source>
        <dbReference type="Proteomes" id="UP000324222"/>
    </source>
</evidence>
<dbReference type="AlphaFoldDB" id="A0A5B7DBV5"/>
<gene>
    <name evidence="2" type="ORF">E2C01_011722</name>
</gene>
<dbReference type="Proteomes" id="UP000324222">
    <property type="component" value="Unassembled WGS sequence"/>
</dbReference>
<accession>A0A5B7DBV5</accession>
<organism evidence="2 3">
    <name type="scientific">Portunus trituberculatus</name>
    <name type="common">Swimming crab</name>
    <name type="synonym">Neptunus trituberculatus</name>
    <dbReference type="NCBI Taxonomy" id="210409"/>
    <lineage>
        <taxon>Eukaryota</taxon>
        <taxon>Metazoa</taxon>
        <taxon>Ecdysozoa</taxon>
        <taxon>Arthropoda</taxon>
        <taxon>Crustacea</taxon>
        <taxon>Multicrustacea</taxon>
        <taxon>Malacostraca</taxon>
        <taxon>Eumalacostraca</taxon>
        <taxon>Eucarida</taxon>
        <taxon>Decapoda</taxon>
        <taxon>Pleocyemata</taxon>
        <taxon>Brachyura</taxon>
        <taxon>Eubrachyura</taxon>
        <taxon>Portunoidea</taxon>
        <taxon>Portunidae</taxon>
        <taxon>Portuninae</taxon>
        <taxon>Portunus</taxon>
    </lineage>
</organism>
<dbReference type="EMBL" id="VSRR010000714">
    <property type="protein sequence ID" value="MPC18828.1"/>
    <property type="molecule type" value="Genomic_DNA"/>
</dbReference>
<evidence type="ECO:0000313" key="2">
    <source>
        <dbReference type="EMBL" id="MPC18828.1"/>
    </source>
</evidence>
<evidence type="ECO:0000256" key="1">
    <source>
        <dbReference type="SAM" id="MobiDB-lite"/>
    </source>
</evidence>
<reference evidence="2 3" key="1">
    <citation type="submission" date="2019-05" db="EMBL/GenBank/DDBJ databases">
        <title>Another draft genome of Portunus trituberculatus and its Hox gene families provides insights of decapod evolution.</title>
        <authorList>
            <person name="Jeong J.-H."/>
            <person name="Song I."/>
            <person name="Kim S."/>
            <person name="Choi T."/>
            <person name="Kim D."/>
            <person name="Ryu S."/>
            <person name="Kim W."/>
        </authorList>
    </citation>
    <scope>NUCLEOTIDE SEQUENCE [LARGE SCALE GENOMIC DNA]</scope>
    <source>
        <tissue evidence="2">Muscle</tissue>
    </source>
</reference>
<proteinExistence type="predicted"/>
<sequence>MPREPHTSSEGEVMSSLDPRSSPGSSLFGELVTLLACGEGKEAGRRVEDGREEQGNKGEIFGRDEREEIGNKSTRKEGTKK</sequence>
<feature type="compositionally biased region" description="Low complexity" evidence="1">
    <location>
        <begin position="15"/>
        <end position="27"/>
    </location>
</feature>
<feature type="region of interest" description="Disordered" evidence="1">
    <location>
        <begin position="40"/>
        <end position="81"/>
    </location>
</feature>
<name>A0A5B7DBV5_PORTR</name>
<protein>
    <submittedName>
        <fullName evidence="2">Uncharacterized protein</fullName>
    </submittedName>
</protein>
<feature type="region of interest" description="Disordered" evidence="1">
    <location>
        <begin position="1"/>
        <end position="27"/>
    </location>
</feature>